<dbReference type="Pfam" id="PF17836">
    <property type="entry name" value="PglD_N"/>
    <property type="match status" value="1"/>
</dbReference>
<dbReference type="Gene3D" id="2.160.10.10">
    <property type="entry name" value="Hexapeptide repeat proteins"/>
    <property type="match status" value="1"/>
</dbReference>
<dbReference type="InterPro" id="IPR011004">
    <property type="entry name" value="Trimer_LpxA-like_sf"/>
</dbReference>
<comment type="similarity">
    <text evidence="1">Belongs to the transferase hexapeptide repeat family.</text>
</comment>
<dbReference type="NCBIfam" id="TIGR03570">
    <property type="entry name" value="NeuD_NnaD"/>
    <property type="match status" value="1"/>
</dbReference>
<dbReference type="PANTHER" id="PTHR43300:SF7">
    <property type="entry name" value="UDP-N-ACETYLBACILLOSAMINE N-ACETYLTRANSFERASE"/>
    <property type="match status" value="1"/>
</dbReference>
<evidence type="ECO:0000313" key="6">
    <source>
        <dbReference type="Proteomes" id="UP000028630"/>
    </source>
</evidence>
<evidence type="ECO:0000313" key="5">
    <source>
        <dbReference type="EMBL" id="KFC13242.1"/>
    </source>
</evidence>
<feature type="domain" description="PglD N-terminal" evidence="4">
    <location>
        <begin position="2"/>
        <end position="79"/>
    </location>
</feature>
<dbReference type="InterPro" id="IPR001451">
    <property type="entry name" value="Hexapep"/>
</dbReference>
<keyword evidence="6" id="KW-1185">Reference proteome</keyword>
<evidence type="ECO:0000256" key="3">
    <source>
        <dbReference type="PIRSR" id="PIRSR620019-2"/>
    </source>
</evidence>
<dbReference type="RefSeq" id="WP_038153292.1">
    <property type="nucleotide sequence ID" value="NZ_JMTB01000004.1"/>
</dbReference>
<proteinExistence type="inferred from homology"/>
<dbReference type="AlphaFoldDB" id="A0A085ASP7"/>
<feature type="site" description="Increases basicity of active site His" evidence="2">
    <location>
        <position position="134"/>
    </location>
</feature>
<dbReference type="InterPro" id="IPR020019">
    <property type="entry name" value="AcTrfase_PglD-like"/>
</dbReference>
<comment type="caution">
    <text evidence="5">The sequence shown here is derived from an EMBL/GenBank/DDBJ whole genome shotgun (WGS) entry which is preliminary data.</text>
</comment>
<evidence type="ECO:0000256" key="1">
    <source>
        <dbReference type="ARBA" id="ARBA00007274"/>
    </source>
</evidence>
<organism evidence="5 6">
    <name type="scientific">Trabulsiella guamensis ATCC 49490</name>
    <dbReference type="NCBI Taxonomy" id="1005994"/>
    <lineage>
        <taxon>Bacteria</taxon>
        <taxon>Pseudomonadati</taxon>
        <taxon>Pseudomonadota</taxon>
        <taxon>Gammaproteobacteria</taxon>
        <taxon>Enterobacterales</taxon>
        <taxon>Enterobacteriaceae</taxon>
        <taxon>Trabulsiella</taxon>
    </lineage>
</organism>
<dbReference type="Gene3D" id="3.40.50.20">
    <property type="match status" value="1"/>
</dbReference>
<reference evidence="6" key="1">
    <citation type="submission" date="2014-05" db="EMBL/GenBank/DDBJ databases">
        <title>ATOL: Assembling a taxonomically balanced genome-scale reconstruction of the evolutionary history of the Enterobacteriaceae.</title>
        <authorList>
            <person name="Plunkett G. III"/>
            <person name="Neeno-Eckwall E.C."/>
            <person name="Glasner J.D."/>
            <person name="Perna N.T."/>
        </authorList>
    </citation>
    <scope>NUCLEOTIDE SEQUENCE [LARGE SCALE GENOMIC DNA]</scope>
    <source>
        <strain evidence="6">ATCC 49490</strain>
    </source>
</reference>
<gene>
    <name evidence="5" type="ORF">GTGU_00082</name>
</gene>
<evidence type="ECO:0000256" key="2">
    <source>
        <dbReference type="PIRSR" id="PIRSR620019-1"/>
    </source>
</evidence>
<name>A0A085ASP7_9ENTR</name>
<dbReference type="PANTHER" id="PTHR43300">
    <property type="entry name" value="ACETYLTRANSFERASE"/>
    <property type="match status" value="1"/>
</dbReference>
<dbReference type="EMBL" id="JMTB01000004">
    <property type="protein sequence ID" value="KFC13242.1"/>
    <property type="molecule type" value="Genomic_DNA"/>
</dbReference>
<evidence type="ECO:0000259" key="4">
    <source>
        <dbReference type="Pfam" id="PF17836"/>
    </source>
</evidence>
<feature type="binding site" evidence="3">
    <location>
        <begin position="30"/>
        <end position="31"/>
    </location>
    <ligand>
        <name>substrate</name>
    </ligand>
</feature>
<dbReference type="eggNOG" id="COG0110">
    <property type="taxonomic scope" value="Bacteria"/>
</dbReference>
<dbReference type="Proteomes" id="UP000028630">
    <property type="component" value="Unassembled WGS sequence"/>
</dbReference>
<protein>
    <submittedName>
        <fullName evidence="5">4-amino-6-deoxy-N-acetyl-D-hexosaminyl-(Lipid carrier) acetyltrasferase</fullName>
    </submittedName>
</protein>
<dbReference type="Pfam" id="PF00132">
    <property type="entry name" value="Hexapep"/>
    <property type="match status" value="2"/>
</dbReference>
<sequence>MKLGIYGTGGQGRETLVLARQINQVAARWDDIFFIDDMTDATSVSGVPVYRFEALDFHDVEISIALGEPAHRRMLANKVLPKAPLATLVHPGVFVPEDTNIGAGVLVGQGAFISCNVTLGDNALIQPNTYISHDCQVGAHSVVCSQVSLGGKTTIGEGTFLGMNCVIKELSVIGNDVVIGMGSVVTKDLADDAVAFGNPAKIHRSNSNKRVFK</sequence>
<dbReference type="CDD" id="cd03360">
    <property type="entry name" value="LbH_AT_putative"/>
    <property type="match status" value="1"/>
</dbReference>
<feature type="binding site" evidence="3">
    <location>
        <position position="67"/>
    </location>
    <ligand>
        <name>substrate</name>
    </ligand>
</feature>
<accession>A0A085ASP7</accession>
<dbReference type="OrthoDB" id="9794407at2"/>
<dbReference type="InterPro" id="IPR041561">
    <property type="entry name" value="PglD_N"/>
</dbReference>
<dbReference type="SUPFAM" id="SSF51161">
    <property type="entry name" value="Trimeric LpxA-like enzymes"/>
    <property type="match status" value="1"/>
</dbReference>
<feature type="active site" description="Proton acceptor" evidence="2">
    <location>
        <position position="133"/>
    </location>
</feature>
<dbReference type="InterPro" id="IPR050179">
    <property type="entry name" value="Trans_hexapeptide_repeat"/>
</dbReference>